<dbReference type="Pfam" id="PF13646">
    <property type="entry name" value="HEAT_2"/>
    <property type="match status" value="1"/>
</dbReference>
<accession>A0A7C3E8B0</accession>
<dbReference type="InterPro" id="IPR011989">
    <property type="entry name" value="ARM-like"/>
</dbReference>
<dbReference type="PANTHER" id="PTHR12697:SF5">
    <property type="entry name" value="DEOXYHYPUSINE HYDROXYLASE"/>
    <property type="match status" value="1"/>
</dbReference>
<dbReference type="InterPro" id="IPR016024">
    <property type="entry name" value="ARM-type_fold"/>
</dbReference>
<keyword evidence="1" id="KW-0732">Signal</keyword>
<comment type="caution">
    <text evidence="2">The sequence shown here is derived from an EMBL/GenBank/DDBJ whole genome shotgun (WGS) entry which is preliminary data.</text>
</comment>
<dbReference type="EMBL" id="DSVL01000148">
    <property type="protein sequence ID" value="HFH28833.1"/>
    <property type="molecule type" value="Genomic_DNA"/>
</dbReference>
<proteinExistence type="predicted"/>
<dbReference type="GO" id="GO:0016491">
    <property type="term" value="F:oxidoreductase activity"/>
    <property type="evidence" value="ECO:0007669"/>
    <property type="project" value="TreeGrafter"/>
</dbReference>
<protein>
    <submittedName>
        <fullName evidence="2">HEAT repeat domain-containing protein</fullName>
    </submittedName>
</protein>
<dbReference type="SUPFAM" id="SSF48371">
    <property type="entry name" value="ARM repeat"/>
    <property type="match status" value="1"/>
</dbReference>
<gene>
    <name evidence="2" type="ORF">ENS59_04890</name>
</gene>
<evidence type="ECO:0000313" key="2">
    <source>
        <dbReference type="EMBL" id="HFH28833.1"/>
    </source>
</evidence>
<evidence type="ECO:0000256" key="1">
    <source>
        <dbReference type="SAM" id="SignalP"/>
    </source>
</evidence>
<feature type="signal peptide" evidence="1">
    <location>
        <begin position="1"/>
        <end position="20"/>
    </location>
</feature>
<name>A0A7C3E8B0_9SPIR</name>
<dbReference type="PANTHER" id="PTHR12697">
    <property type="entry name" value="PBS LYASE HEAT-LIKE PROTEIN"/>
    <property type="match status" value="1"/>
</dbReference>
<organism evidence="2">
    <name type="scientific">Gracilinema caldarium</name>
    <dbReference type="NCBI Taxonomy" id="215591"/>
    <lineage>
        <taxon>Bacteria</taxon>
        <taxon>Pseudomonadati</taxon>
        <taxon>Spirochaetota</taxon>
        <taxon>Spirochaetia</taxon>
        <taxon>Spirochaetales</taxon>
        <taxon>Breznakiellaceae</taxon>
        <taxon>Gracilinema</taxon>
    </lineage>
</organism>
<dbReference type="AlphaFoldDB" id="A0A7C3E8B0"/>
<dbReference type="Gene3D" id="1.25.10.10">
    <property type="entry name" value="Leucine-rich Repeat Variant"/>
    <property type="match status" value="1"/>
</dbReference>
<sequence>MKTWYRIGALLAVSAMAVTAVFGQTNNNKKELSVEESYLQESIEQMVIREQARADSRDMKLVALEYIGEAIKGGRANPEIQKTLEYLALEGTVSQAREGGVGRIINNYPDVRAKAAQYLGELGTKEAKDVLVKMVLSDPEPMVLTEAIKSLGKIGTNENDEVSTTISWIVTRFDILNPDNILALSALEAYEKIAEKNGGIKDPAAVRTIIRIAEGNYIRPVQARARETLNTLRKYTAQQNNKSGGQSSGQK</sequence>
<reference evidence="2" key="1">
    <citation type="journal article" date="2020" name="mSystems">
        <title>Genome- and Community-Level Interaction Insights into Carbon Utilization and Element Cycling Functions of Hydrothermarchaeota in Hydrothermal Sediment.</title>
        <authorList>
            <person name="Zhou Z."/>
            <person name="Liu Y."/>
            <person name="Xu W."/>
            <person name="Pan J."/>
            <person name="Luo Z.H."/>
            <person name="Li M."/>
        </authorList>
    </citation>
    <scope>NUCLEOTIDE SEQUENCE [LARGE SCALE GENOMIC DNA]</scope>
    <source>
        <strain evidence="2">SpSt-503</strain>
    </source>
</reference>
<feature type="chain" id="PRO_5027604056" evidence="1">
    <location>
        <begin position="21"/>
        <end position="251"/>
    </location>
</feature>